<keyword evidence="2" id="KW-0040">ANK repeat</keyword>
<name>A0A401Q806_SCYTO</name>
<dbReference type="OMA" id="ADEDHFM"/>
<accession>A0A401Q806</accession>
<comment type="caution">
    <text evidence="4">The sequence shown here is derived from an EMBL/GenBank/DDBJ whole genome shotgun (WGS) entry which is preliminary data.</text>
</comment>
<organism evidence="4 5">
    <name type="scientific">Scyliorhinus torazame</name>
    <name type="common">Cloudy catshark</name>
    <name type="synonym">Catulus torazame</name>
    <dbReference type="NCBI Taxonomy" id="75743"/>
    <lineage>
        <taxon>Eukaryota</taxon>
        <taxon>Metazoa</taxon>
        <taxon>Chordata</taxon>
        <taxon>Craniata</taxon>
        <taxon>Vertebrata</taxon>
        <taxon>Chondrichthyes</taxon>
        <taxon>Elasmobranchii</taxon>
        <taxon>Galeomorphii</taxon>
        <taxon>Galeoidea</taxon>
        <taxon>Carcharhiniformes</taxon>
        <taxon>Scyliorhinidae</taxon>
        <taxon>Scyliorhinus</taxon>
    </lineage>
</organism>
<sequence length="190" mass="21383">MLTLLSEFLISLVLLGFFLVSCQNVFQIVSGTVQFVLKYIHQELDKELGESEASSDDEEIVTTRITRRRLIVKGEEAKNIPGESVTEEQFVDEDGNLVTKKIVRKVVRRITPAEGKEETVEVLQQEPSGSEHQADNFSKYSMLTRDAANKISLVTGSEGISHHEFSKCDLESSPTISPRDILFWTRDGHI</sequence>
<keyword evidence="5" id="KW-1185">Reference proteome</keyword>
<dbReference type="EMBL" id="BFAA01022850">
    <property type="protein sequence ID" value="GCB81491.1"/>
    <property type="molecule type" value="Genomic_DNA"/>
</dbReference>
<evidence type="ECO:0000256" key="1">
    <source>
        <dbReference type="ARBA" id="ARBA00022737"/>
    </source>
</evidence>
<evidence type="ECO:0000313" key="4">
    <source>
        <dbReference type="EMBL" id="GCB81491.1"/>
    </source>
</evidence>
<feature type="chain" id="PRO_5019092913" description="Ankyrin 1" evidence="3">
    <location>
        <begin position="23"/>
        <end position="190"/>
    </location>
</feature>
<keyword evidence="1" id="KW-0677">Repeat</keyword>
<evidence type="ECO:0000256" key="3">
    <source>
        <dbReference type="SAM" id="SignalP"/>
    </source>
</evidence>
<dbReference type="AlphaFoldDB" id="A0A401Q806"/>
<dbReference type="OrthoDB" id="20872at2759"/>
<keyword evidence="3" id="KW-0732">Signal</keyword>
<evidence type="ECO:0000256" key="2">
    <source>
        <dbReference type="ARBA" id="ARBA00023043"/>
    </source>
</evidence>
<feature type="signal peptide" evidence="3">
    <location>
        <begin position="1"/>
        <end position="22"/>
    </location>
</feature>
<dbReference type="PANTHER" id="PTHR24123:SF49">
    <property type="entry name" value="ANKYRIN-2-LIKE ISOFORM X1"/>
    <property type="match status" value="1"/>
</dbReference>
<protein>
    <recommendedName>
        <fullName evidence="6">Ankyrin 1</fullName>
    </recommendedName>
</protein>
<gene>
    <name evidence="4" type="ORF">scyTo_0022518</name>
</gene>
<evidence type="ECO:0000313" key="5">
    <source>
        <dbReference type="Proteomes" id="UP000288216"/>
    </source>
</evidence>
<reference evidence="4 5" key="1">
    <citation type="journal article" date="2018" name="Nat. Ecol. Evol.">
        <title>Shark genomes provide insights into elasmobranch evolution and the origin of vertebrates.</title>
        <authorList>
            <person name="Hara Y"/>
            <person name="Yamaguchi K"/>
            <person name="Onimaru K"/>
            <person name="Kadota M"/>
            <person name="Koyanagi M"/>
            <person name="Keeley SD"/>
            <person name="Tatsumi K"/>
            <person name="Tanaka K"/>
            <person name="Motone F"/>
            <person name="Kageyama Y"/>
            <person name="Nozu R"/>
            <person name="Adachi N"/>
            <person name="Nishimura O"/>
            <person name="Nakagawa R"/>
            <person name="Tanegashima C"/>
            <person name="Kiyatake I"/>
            <person name="Matsumoto R"/>
            <person name="Murakumo K"/>
            <person name="Nishida K"/>
            <person name="Terakita A"/>
            <person name="Kuratani S"/>
            <person name="Sato K"/>
            <person name="Hyodo S Kuraku.S."/>
        </authorList>
    </citation>
    <scope>NUCLEOTIDE SEQUENCE [LARGE SCALE GENOMIC DNA]</scope>
</reference>
<evidence type="ECO:0008006" key="6">
    <source>
        <dbReference type="Google" id="ProtNLM"/>
    </source>
</evidence>
<dbReference type="PANTHER" id="PTHR24123">
    <property type="entry name" value="ANKYRIN REPEAT-CONTAINING"/>
    <property type="match status" value="1"/>
</dbReference>
<proteinExistence type="predicted"/>
<dbReference type="STRING" id="75743.A0A401Q806"/>
<dbReference type="InterPro" id="IPR051165">
    <property type="entry name" value="Multifunctional_ANK_Repeat"/>
</dbReference>
<dbReference type="Proteomes" id="UP000288216">
    <property type="component" value="Unassembled WGS sequence"/>
</dbReference>